<protein>
    <submittedName>
        <fullName evidence="2">Putative alpha/beta hydrolase family protein</fullName>
    </submittedName>
</protein>
<dbReference type="InterPro" id="IPR010315">
    <property type="entry name" value="DUF915_hydro-like"/>
</dbReference>
<dbReference type="EMBL" id="QQAY01000006">
    <property type="protein sequence ID" value="RDI41933.1"/>
    <property type="molecule type" value="Genomic_DNA"/>
</dbReference>
<reference evidence="2 3" key="1">
    <citation type="submission" date="2018-07" db="EMBL/GenBank/DDBJ databases">
        <title>Genomic Encyclopedia of Type Strains, Phase IV (KMG-IV): sequencing the most valuable type-strain genomes for metagenomic binning, comparative biology and taxonomic classification.</title>
        <authorList>
            <person name="Goeker M."/>
        </authorList>
    </citation>
    <scope>NUCLEOTIDE SEQUENCE [LARGE SCALE GENOMIC DNA]</scope>
    <source>
        <strain evidence="2 3">DSM 25281</strain>
    </source>
</reference>
<organism evidence="2 3">
    <name type="scientific">Falsibacillus pallidus</name>
    <dbReference type="NCBI Taxonomy" id="493781"/>
    <lineage>
        <taxon>Bacteria</taxon>
        <taxon>Bacillati</taxon>
        <taxon>Bacillota</taxon>
        <taxon>Bacilli</taxon>
        <taxon>Bacillales</taxon>
        <taxon>Bacillaceae</taxon>
        <taxon>Falsibacillus</taxon>
    </lineage>
</organism>
<proteinExistence type="predicted"/>
<dbReference type="Proteomes" id="UP000255326">
    <property type="component" value="Unassembled WGS sequence"/>
</dbReference>
<keyword evidence="1" id="KW-0472">Membrane</keyword>
<dbReference type="Pfam" id="PF06028">
    <property type="entry name" value="DUF915"/>
    <property type="match status" value="1"/>
</dbReference>
<name>A0A370GJ34_9BACI</name>
<dbReference type="GO" id="GO:0016787">
    <property type="term" value="F:hydrolase activity"/>
    <property type="evidence" value="ECO:0007669"/>
    <property type="project" value="UniProtKB-KW"/>
</dbReference>
<feature type="transmembrane region" description="Helical" evidence="1">
    <location>
        <begin position="6"/>
        <end position="26"/>
    </location>
</feature>
<dbReference type="OrthoDB" id="503948at2"/>
<keyword evidence="1" id="KW-0812">Transmembrane</keyword>
<gene>
    <name evidence="2" type="ORF">DFR59_10692</name>
</gene>
<keyword evidence="2" id="KW-0378">Hydrolase</keyword>
<sequence>MNIQKFSYKSILVGAVVIVGLIYLFIRSTQVQSQNSNLEPEDKIPTVFVHGYKGTFNSFKTMMNRFDQRYNLGKRTLLCFVDKEGHLTFKGSLPIGQKHPLIQVVFENNRATINDTSFWLQKIMKELKGKYNVDQVYLVAHSMGGLVTTQYLENTYGSSDYPLPLKFITISTPFQGVTRASYDKVNTGPAVVDLKPGSEAQKRLLENRDKFDPTIQVLSIGAMGDQVVSVESATGMRDIARPEQYKESIIKDQSISHSGLHETELVDRLISQFLWTPKKIHGEN</sequence>
<dbReference type="InterPro" id="IPR029058">
    <property type="entry name" value="AB_hydrolase_fold"/>
</dbReference>
<keyword evidence="1" id="KW-1133">Transmembrane helix</keyword>
<dbReference type="SUPFAM" id="SSF53474">
    <property type="entry name" value="alpha/beta-Hydrolases"/>
    <property type="match status" value="1"/>
</dbReference>
<evidence type="ECO:0000313" key="2">
    <source>
        <dbReference type="EMBL" id="RDI41933.1"/>
    </source>
</evidence>
<dbReference type="RefSeq" id="WP_158538372.1">
    <property type="nucleotide sequence ID" value="NZ_QQAY01000006.1"/>
</dbReference>
<dbReference type="Gene3D" id="3.40.50.1820">
    <property type="entry name" value="alpha/beta hydrolase"/>
    <property type="match status" value="1"/>
</dbReference>
<accession>A0A370GJ34</accession>
<evidence type="ECO:0000313" key="3">
    <source>
        <dbReference type="Proteomes" id="UP000255326"/>
    </source>
</evidence>
<comment type="caution">
    <text evidence="2">The sequence shown here is derived from an EMBL/GenBank/DDBJ whole genome shotgun (WGS) entry which is preliminary data.</text>
</comment>
<dbReference type="AlphaFoldDB" id="A0A370GJ34"/>
<keyword evidence="3" id="KW-1185">Reference proteome</keyword>
<evidence type="ECO:0000256" key="1">
    <source>
        <dbReference type="SAM" id="Phobius"/>
    </source>
</evidence>